<evidence type="ECO:0000256" key="3">
    <source>
        <dbReference type="ARBA" id="ARBA00022692"/>
    </source>
</evidence>
<evidence type="ECO:0000256" key="4">
    <source>
        <dbReference type="ARBA" id="ARBA00022989"/>
    </source>
</evidence>
<keyword evidence="3 6" id="KW-0812">Transmembrane</keyword>
<feature type="transmembrane region" description="Helical" evidence="6">
    <location>
        <begin position="425"/>
        <end position="449"/>
    </location>
</feature>
<feature type="transmembrane region" description="Helical" evidence="6">
    <location>
        <begin position="189"/>
        <end position="212"/>
    </location>
</feature>
<evidence type="ECO:0000256" key="5">
    <source>
        <dbReference type="ARBA" id="ARBA00023136"/>
    </source>
</evidence>
<dbReference type="GO" id="GO:0022857">
    <property type="term" value="F:transmembrane transporter activity"/>
    <property type="evidence" value="ECO:0007669"/>
    <property type="project" value="InterPro"/>
</dbReference>
<dbReference type="EMBL" id="CP029604">
    <property type="protein sequence ID" value="AWO84625.1"/>
    <property type="molecule type" value="Genomic_DNA"/>
</dbReference>
<comment type="subcellular location">
    <subcellularLocation>
        <location evidence="1">Cell membrane</location>
        <topology evidence="1">Multi-pass membrane protein</topology>
    </subcellularLocation>
</comment>
<dbReference type="GO" id="GO:0005886">
    <property type="term" value="C:plasma membrane"/>
    <property type="evidence" value="ECO:0007669"/>
    <property type="project" value="UniProtKB-SubCell"/>
</dbReference>
<dbReference type="PROSITE" id="PS50850">
    <property type="entry name" value="MFS"/>
    <property type="match status" value="1"/>
</dbReference>
<evidence type="ECO:0000313" key="9">
    <source>
        <dbReference type="Proteomes" id="UP000247118"/>
    </source>
</evidence>
<dbReference type="InterPro" id="IPR036259">
    <property type="entry name" value="MFS_trans_sf"/>
</dbReference>
<keyword evidence="4 6" id="KW-1133">Transmembrane helix</keyword>
<dbReference type="InterPro" id="IPR020846">
    <property type="entry name" value="MFS_dom"/>
</dbReference>
<dbReference type="Gene3D" id="1.20.1250.20">
    <property type="entry name" value="MFS general substrate transporter like domains"/>
    <property type="match status" value="1"/>
</dbReference>
<feature type="transmembrane region" description="Helical" evidence="6">
    <location>
        <begin position="338"/>
        <end position="357"/>
    </location>
</feature>
<dbReference type="Proteomes" id="UP000247118">
    <property type="component" value="Chromosome"/>
</dbReference>
<feature type="transmembrane region" description="Helical" evidence="6">
    <location>
        <begin position="34"/>
        <end position="56"/>
    </location>
</feature>
<name>A0AAD0NYU2_9ACTN</name>
<sequence>MTQLLPARNRALTTVAEVDDLVDSEDIRTRRHKLMLVLGLAGIAFEAYFLAVLSSGTAPMSEQLNLDANGVGLVSAYGYVATLIAAATCGLLADRYGRVKIMVVAKIVAVIAALMMAAAPSFAMLVLARCIAGAAYGVDLGVAMAYLSENLPKKRQYLLNFWQAQWYISTVVALAIVLGLYHLDVGLSIWRWGLVTAAIFAFVVAVAQWALMPDSPRWLAKKGRLPELTKSLKAMYGIDATYPTGHLDAAIEEPRKERRFTELFSVRFRARTILANVVTMMQALQYYAVAYYLPVIALSLFGENFGEATFGSIVFNVFGIVGGVASIWVASKLGANGAAKYGFLAVAAMILVLGVFFDSLPILLAFIVPAMFIFFHSAGPGASGLTMAAMAYPSDLRGRGGQLATISQSIGGIVGLYAFPRMSEALGLSTTITIFVAVPLIGAAICMLIRWEPFDTTHDANEIAAAEGDMAVREVYGR</sequence>
<dbReference type="SUPFAM" id="SSF103473">
    <property type="entry name" value="MFS general substrate transporter"/>
    <property type="match status" value="1"/>
</dbReference>
<organism evidence="8 9">
    <name type="scientific">Gordonia terrae</name>
    <dbReference type="NCBI Taxonomy" id="2055"/>
    <lineage>
        <taxon>Bacteria</taxon>
        <taxon>Bacillati</taxon>
        <taxon>Actinomycetota</taxon>
        <taxon>Actinomycetes</taxon>
        <taxon>Mycobacteriales</taxon>
        <taxon>Gordoniaceae</taxon>
        <taxon>Gordonia</taxon>
    </lineage>
</organism>
<feature type="transmembrane region" description="Helical" evidence="6">
    <location>
        <begin position="273"/>
        <end position="293"/>
    </location>
</feature>
<dbReference type="RefSeq" id="WP_004019887.1">
    <property type="nucleotide sequence ID" value="NZ_CABEIC010000002.1"/>
</dbReference>
<keyword evidence="2" id="KW-0813">Transport</keyword>
<feature type="transmembrane region" description="Helical" evidence="6">
    <location>
        <begin position="101"/>
        <end position="120"/>
    </location>
</feature>
<dbReference type="KEGG" id="gta:BCM27_14820"/>
<evidence type="ECO:0000256" key="6">
    <source>
        <dbReference type="SAM" id="Phobius"/>
    </source>
</evidence>
<feature type="transmembrane region" description="Helical" evidence="6">
    <location>
        <begin position="159"/>
        <end position="183"/>
    </location>
</feature>
<dbReference type="AlphaFoldDB" id="A0AAD0NYU2"/>
<feature type="domain" description="Major facilitator superfamily (MFS) profile" evidence="7">
    <location>
        <begin position="35"/>
        <end position="454"/>
    </location>
</feature>
<keyword evidence="5 6" id="KW-0472">Membrane</keyword>
<dbReference type="GeneID" id="32689086"/>
<dbReference type="CDD" id="cd17316">
    <property type="entry name" value="MFS_SV2_like"/>
    <property type="match status" value="1"/>
</dbReference>
<evidence type="ECO:0000313" key="8">
    <source>
        <dbReference type="EMBL" id="AWO84625.1"/>
    </source>
</evidence>
<proteinExistence type="predicted"/>
<dbReference type="InterPro" id="IPR050814">
    <property type="entry name" value="Myo-inositol_Transporter"/>
</dbReference>
<evidence type="ECO:0000256" key="2">
    <source>
        <dbReference type="ARBA" id="ARBA00022448"/>
    </source>
</evidence>
<feature type="transmembrane region" description="Helical" evidence="6">
    <location>
        <begin position="313"/>
        <end position="331"/>
    </location>
</feature>
<dbReference type="InterPro" id="IPR005828">
    <property type="entry name" value="MFS_sugar_transport-like"/>
</dbReference>
<evidence type="ECO:0000256" key="1">
    <source>
        <dbReference type="ARBA" id="ARBA00004651"/>
    </source>
</evidence>
<feature type="transmembrane region" description="Helical" evidence="6">
    <location>
        <begin position="363"/>
        <end position="388"/>
    </location>
</feature>
<gene>
    <name evidence="8" type="ORF">DLJ61_14970</name>
</gene>
<dbReference type="Pfam" id="PF00083">
    <property type="entry name" value="Sugar_tr"/>
    <property type="match status" value="1"/>
</dbReference>
<protein>
    <submittedName>
        <fullName evidence="8">MFS transporter</fullName>
    </submittedName>
</protein>
<accession>A0AAD0NYU2</accession>
<reference evidence="8 9" key="1">
    <citation type="submission" date="2018-05" db="EMBL/GenBank/DDBJ databases">
        <title>Complete genome sequence of Gordonia terrae NRRL B-16283.</title>
        <authorList>
            <person name="Garlena R.A."/>
            <person name="Russell D.A."/>
            <person name="Hatfull G.F."/>
        </authorList>
    </citation>
    <scope>NUCLEOTIDE SEQUENCE [LARGE SCALE GENOMIC DNA]</scope>
    <source>
        <strain evidence="8 9">NRRL B-16283</strain>
    </source>
</reference>
<evidence type="ECO:0000259" key="7">
    <source>
        <dbReference type="PROSITE" id="PS50850"/>
    </source>
</evidence>
<dbReference type="PANTHER" id="PTHR48020">
    <property type="entry name" value="PROTON MYO-INOSITOL COTRANSPORTER"/>
    <property type="match status" value="1"/>
</dbReference>
<feature type="transmembrane region" description="Helical" evidence="6">
    <location>
        <begin position="76"/>
        <end position="94"/>
    </location>
</feature>
<dbReference type="PANTHER" id="PTHR48020:SF12">
    <property type="entry name" value="PROTON MYO-INOSITOL COTRANSPORTER"/>
    <property type="match status" value="1"/>
</dbReference>